<dbReference type="InterPro" id="IPR007163">
    <property type="entry name" value="VCA0040-like"/>
</dbReference>
<dbReference type="OrthoDB" id="9793746at2"/>
<evidence type="ECO:0000313" key="2">
    <source>
        <dbReference type="EMBL" id="SED91285.1"/>
    </source>
</evidence>
<protein>
    <submittedName>
        <fullName evidence="2">Putative membrane protein</fullName>
    </submittedName>
</protein>
<organism evidence="2 3">
    <name type="scientific">Ruania alba</name>
    <dbReference type="NCBI Taxonomy" id="648782"/>
    <lineage>
        <taxon>Bacteria</taxon>
        <taxon>Bacillati</taxon>
        <taxon>Actinomycetota</taxon>
        <taxon>Actinomycetes</taxon>
        <taxon>Micrococcales</taxon>
        <taxon>Ruaniaceae</taxon>
        <taxon>Ruania</taxon>
    </lineage>
</organism>
<dbReference type="STRING" id="648782.SAMN04488554_1043"/>
<dbReference type="PANTHER" id="PTHR37308:SF1">
    <property type="entry name" value="POLYPRENYL-PHOSPHATE TRANSPORTER"/>
    <property type="match status" value="1"/>
</dbReference>
<dbReference type="Pfam" id="PF04018">
    <property type="entry name" value="VCA0040-like"/>
    <property type="match status" value="1"/>
</dbReference>
<sequence length="316" mass="33010">MTSQTPTAPARPRPWTAVLHLLRGFLIGSAELVPGVSGGTVALVTGVYDRLIDAAAHVLAAARRLLAGPDRRSFTTELRRTDWWLVAPVLLGMVAAVLTAAGVMEAFVTSHPEHARGLFFGLVAASIVVPVRMLPPDGVRRVRDTLVVVLAAVVAFVLIGFAGGQTQSDPPMILVFFAAAIAICALVVPGVSGAFFLLAIGLYSTTLGAVHDRDLGYIAVFAAGAAVGLATFVQVLRWLLHSRRRLTLLAMIGLMIGSLRALWPWQADGGGDESGVGQLIAPHAPIGGPIVLAVLGAAVVGLLIILELRRAVQSAQ</sequence>
<dbReference type="Proteomes" id="UP000199220">
    <property type="component" value="Unassembled WGS sequence"/>
</dbReference>
<evidence type="ECO:0000256" key="1">
    <source>
        <dbReference type="SAM" id="Phobius"/>
    </source>
</evidence>
<dbReference type="RefSeq" id="WP_089771985.1">
    <property type="nucleotide sequence ID" value="NZ_FNTX01000001.1"/>
</dbReference>
<dbReference type="AlphaFoldDB" id="A0A1H5EJI4"/>
<gene>
    <name evidence="2" type="ORF">SAMN04488554_1043</name>
</gene>
<dbReference type="PANTHER" id="PTHR37308">
    <property type="entry name" value="INTEGRAL MEMBRANE PROTEIN"/>
    <property type="match status" value="1"/>
</dbReference>
<keyword evidence="3" id="KW-1185">Reference proteome</keyword>
<feature type="transmembrane region" description="Helical" evidence="1">
    <location>
        <begin position="174"/>
        <end position="203"/>
    </location>
</feature>
<feature type="transmembrane region" description="Helical" evidence="1">
    <location>
        <begin position="115"/>
        <end position="133"/>
    </location>
</feature>
<proteinExistence type="predicted"/>
<feature type="transmembrane region" description="Helical" evidence="1">
    <location>
        <begin position="83"/>
        <end position="103"/>
    </location>
</feature>
<feature type="transmembrane region" description="Helical" evidence="1">
    <location>
        <begin position="286"/>
        <end position="306"/>
    </location>
</feature>
<feature type="transmembrane region" description="Helical" evidence="1">
    <location>
        <begin position="246"/>
        <end position="266"/>
    </location>
</feature>
<accession>A0A1H5EJI4</accession>
<reference evidence="3" key="1">
    <citation type="submission" date="2016-10" db="EMBL/GenBank/DDBJ databases">
        <authorList>
            <person name="Varghese N."/>
            <person name="Submissions S."/>
        </authorList>
    </citation>
    <scope>NUCLEOTIDE SEQUENCE [LARGE SCALE GENOMIC DNA]</scope>
    <source>
        <strain evidence="3">DSM 21368</strain>
    </source>
</reference>
<feature type="transmembrane region" description="Helical" evidence="1">
    <location>
        <begin position="215"/>
        <end position="239"/>
    </location>
</feature>
<keyword evidence="1" id="KW-0812">Transmembrane</keyword>
<name>A0A1H5EJI4_9MICO</name>
<keyword evidence="1" id="KW-0472">Membrane</keyword>
<evidence type="ECO:0000313" key="3">
    <source>
        <dbReference type="Proteomes" id="UP000199220"/>
    </source>
</evidence>
<dbReference type="EMBL" id="FNTX01000001">
    <property type="protein sequence ID" value="SED91285.1"/>
    <property type="molecule type" value="Genomic_DNA"/>
</dbReference>
<feature type="transmembrane region" description="Helical" evidence="1">
    <location>
        <begin position="145"/>
        <end position="162"/>
    </location>
</feature>
<keyword evidence="1" id="KW-1133">Transmembrane helix</keyword>